<feature type="domain" description="HMA" evidence="12">
    <location>
        <begin position="22"/>
        <end position="88"/>
    </location>
</feature>
<dbReference type="InterPro" id="IPR036163">
    <property type="entry name" value="HMA_dom_sf"/>
</dbReference>
<organism evidence="13 14">
    <name type="scientific">Simiduia aestuariiviva</name>
    <dbReference type="NCBI Taxonomy" id="1510459"/>
    <lineage>
        <taxon>Bacteria</taxon>
        <taxon>Pseudomonadati</taxon>
        <taxon>Pseudomonadota</taxon>
        <taxon>Gammaproteobacteria</taxon>
        <taxon>Cellvibrionales</taxon>
        <taxon>Cellvibrionaceae</taxon>
        <taxon>Simiduia</taxon>
    </lineage>
</organism>
<evidence type="ECO:0000256" key="1">
    <source>
        <dbReference type="ARBA" id="ARBA00004418"/>
    </source>
</evidence>
<dbReference type="InterPro" id="IPR011795">
    <property type="entry name" value="MerP"/>
</dbReference>
<dbReference type="PROSITE" id="PS01047">
    <property type="entry name" value="HMA_1"/>
    <property type="match status" value="1"/>
</dbReference>
<feature type="chain" id="PRO_5032945602" description="Periplasmic mercury ion-binding protein" evidence="11">
    <location>
        <begin position="20"/>
        <end position="101"/>
    </location>
</feature>
<evidence type="ECO:0000256" key="10">
    <source>
        <dbReference type="RuleBase" id="RU361212"/>
    </source>
</evidence>
<comment type="subunit">
    <text evidence="3">Monomer.</text>
</comment>
<keyword evidence="5 10" id="KW-0479">Metal-binding</keyword>
<evidence type="ECO:0000256" key="9">
    <source>
        <dbReference type="ARBA" id="ARBA00045344"/>
    </source>
</evidence>
<keyword evidence="4 10" id="KW-0475">Mercuric resistance</keyword>
<dbReference type="AlphaFoldDB" id="A0A839UHD3"/>
<evidence type="ECO:0000256" key="5">
    <source>
        <dbReference type="ARBA" id="ARBA00022723"/>
    </source>
</evidence>
<dbReference type="PRINTS" id="PR00946">
    <property type="entry name" value="HGSCAVENGER"/>
</dbReference>
<keyword evidence="6 11" id="KW-0732">Signal</keyword>
<reference evidence="13 14" key="1">
    <citation type="submission" date="2020-08" db="EMBL/GenBank/DDBJ databases">
        <title>Genomic Encyclopedia of Type Strains, Phase III (KMG-III): the genomes of soil and plant-associated and newly described type strains.</title>
        <authorList>
            <person name="Whitman W."/>
        </authorList>
    </citation>
    <scope>NUCLEOTIDE SEQUENCE [LARGE SCALE GENOMIC DNA]</scope>
    <source>
        <strain evidence="13 14">CECT 8571</strain>
    </source>
</reference>
<evidence type="ECO:0000256" key="11">
    <source>
        <dbReference type="SAM" id="SignalP"/>
    </source>
</evidence>
<dbReference type="Pfam" id="PF00403">
    <property type="entry name" value="HMA"/>
    <property type="match status" value="1"/>
</dbReference>
<dbReference type="InterPro" id="IPR017969">
    <property type="entry name" value="Heavy-metal-associated_CS"/>
</dbReference>
<keyword evidence="7 10" id="KW-0574">Periplasm</keyword>
<dbReference type="CDD" id="cd00371">
    <property type="entry name" value="HMA"/>
    <property type="match status" value="1"/>
</dbReference>
<dbReference type="InterPro" id="IPR001802">
    <property type="entry name" value="MerP/CopZ"/>
</dbReference>
<protein>
    <recommendedName>
        <fullName evidence="10">Periplasmic mercury ion-binding protein</fullName>
    </recommendedName>
</protein>
<dbReference type="SUPFAM" id="SSF55008">
    <property type="entry name" value="HMA, heavy metal-associated domain"/>
    <property type="match status" value="1"/>
</dbReference>
<dbReference type="Proteomes" id="UP000559987">
    <property type="component" value="Unassembled WGS sequence"/>
</dbReference>
<dbReference type="PROSITE" id="PS50846">
    <property type="entry name" value="HMA_2"/>
    <property type="match status" value="1"/>
</dbReference>
<dbReference type="PANTHER" id="PTHR46594:SF4">
    <property type="entry name" value="P-TYPE CATION-TRANSPORTING ATPASE"/>
    <property type="match status" value="1"/>
</dbReference>
<evidence type="ECO:0000256" key="8">
    <source>
        <dbReference type="ARBA" id="ARBA00022914"/>
    </source>
</evidence>
<evidence type="ECO:0000259" key="12">
    <source>
        <dbReference type="PROSITE" id="PS50846"/>
    </source>
</evidence>
<dbReference type="InterPro" id="IPR006121">
    <property type="entry name" value="HMA_dom"/>
</dbReference>
<evidence type="ECO:0000256" key="3">
    <source>
        <dbReference type="ARBA" id="ARBA00011245"/>
    </source>
</evidence>
<evidence type="ECO:0000313" key="13">
    <source>
        <dbReference type="EMBL" id="MBB3167444.1"/>
    </source>
</evidence>
<evidence type="ECO:0000256" key="2">
    <source>
        <dbReference type="ARBA" id="ARBA00005938"/>
    </source>
</evidence>
<sequence length="101" mass="10240">MNKLLCVLTALMVSGGALAADQQITLAVPGMNCMTCPITVKKALQQVPGVGEVAVSMETRQAVVQFDDAQAPVAALIAATTNAGYPSSLVSSADESTTGND</sequence>
<evidence type="ECO:0000256" key="7">
    <source>
        <dbReference type="ARBA" id="ARBA00022764"/>
    </source>
</evidence>
<feature type="signal peptide" evidence="11">
    <location>
        <begin position="1"/>
        <end position="19"/>
    </location>
</feature>
<accession>A0A839UHD3</accession>
<evidence type="ECO:0000256" key="4">
    <source>
        <dbReference type="ARBA" id="ARBA00022466"/>
    </source>
</evidence>
<comment type="caution">
    <text evidence="13">The sequence shown here is derived from an EMBL/GenBank/DDBJ whole genome shotgun (WGS) entry which is preliminary data.</text>
</comment>
<dbReference type="GO" id="GO:0042597">
    <property type="term" value="C:periplasmic space"/>
    <property type="evidence" value="ECO:0007669"/>
    <property type="project" value="UniProtKB-SubCell"/>
</dbReference>
<dbReference type="GO" id="GO:0015097">
    <property type="term" value="F:mercury ion transmembrane transporter activity"/>
    <property type="evidence" value="ECO:0007669"/>
    <property type="project" value="UniProtKB-UniRule"/>
</dbReference>
<dbReference type="PANTHER" id="PTHR46594">
    <property type="entry name" value="P-TYPE CATION-TRANSPORTING ATPASE"/>
    <property type="match status" value="1"/>
</dbReference>
<dbReference type="NCBIfam" id="TIGR02052">
    <property type="entry name" value="MerP"/>
    <property type="match status" value="1"/>
</dbReference>
<dbReference type="FunFam" id="3.30.70.100:FF:000001">
    <property type="entry name" value="ATPase copper transporting beta"/>
    <property type="match status" value="1"/>
</dbReference>
<comment type="function">
    <text evidence="9 10">Involved in mercury resistance. Acts as a mercury scavenger that specifically binds to a mercuric ion in the periplasm and probably passes it to the cytoplasmic mercuric reductase MerA via the mercuric transport protein MerT.</text>
</comment>
<gene>
    <name evidence="10" type="primary">merP</name>
    <name evidence="13" type="ORF">FHS30_000620</name>
</gene>
<comment type="similarity">
    <text evidence="2">Belongs to the MerP family.</text>
</comment>
<comment type="subcellular location">
    <subcellularLocation>
        <location evidence="1 10">Periplasm</location>
    </subcellularLocation>
</comment>
<keyword evidence="14" id="KW-1185">Reference proteome</keyword>
<dbReference type="Gene3D" id="3.30.70.100">
    <property type="match status" value="1"/>
</dbReference>
<evidence type="ECO:0000256" key="6">
    <source>
        <dbReference type="ARBA" id="ARBA00022729"/>
    </source>
</evidence>
<dbReference type="RefSeq" id="WP_183908171.1">
    <property type="nucleotide sequence ID" value="NZ_JACHXZ010000001.1"/>
</dbReference>
<dbReference type="EMBL" id="JACHXZ010000001">
    <property type="protein sequence ID" value="MBB3167444.1"/>
    <property type="molecule type" value="Genomic_DNA"/>
</dbReference>
<name>A0A839UHD3_9GAMM</name>
<evidence type="ECO:0000313" key="14">
    <source>
        <dbReference type="Proteomes" id="UP000559987"/>
    </source>
</evidence>
<proteinExistence type="inferred from homology"/>
<keyword evidence="8 10" id="KW-0476">Mercury</keyword>
<dbReference type="GO" id="GO:0045340">
    <property type="term" value="F:mercury ion binding"/>
    <property type="evidence" value="ECO:0007669"/>
    <property type="project" value="UniProtKB-UniRule"/>
</dbReference>